<keyword evidence="1" id="KW-1133">Transmembrane helix</keyword>
<evidence type="ECO:0000256" key="1">
    <source>
        <dbReference type="SAM" id="Phobius"/>
    </source>
</evidence>
<dbReference type="AlphaFoldDB" id="A0A091IJN1"/>
<dbReference type="PANTHER" id="PTHR35257">
    <property type="entry name" value="TRANSMEMBRANE PROTEIN 82"/>
    <property type="match status" value="1"/>
</dbReference>
<dbReference type="EMBL" id="KL218792">
    <property type="protein sequence ID" value="KFP08472.1"/>
    <property type="molecule type" value="Genomic_DNA"/>
</dbReference>
<keyword evidence="1" id="KW-0472">Membrane</keyword>
<keyword evidence="1 2" id="KW-0812">Transmembrane</keyword>
<name>A0A091IJN1_CALAN</name>
<dbReference type="PANTHER" id="PTHR35257:SF1">
    <property type="entry name" value="TRANSMEMBRANE PROTEIN 82"/>
    <property type="match status" value="1"/>
</dbReference>
<sequence length="247" mass="26173">SDPERQKEAEAMRVQRRVLEPLRVLVLTGVLALVGSRVAALVVLEFSLRAVSTILSPGKGSPSSQLYLLCQYSLGCGMSCSLTFLLEGAPHATCNLGRGIWGSMGAVCSHICILPYRGSMGCPWGMCSRVSWGCMGIQEASQGVIWGILGICRDLGSIQGVCGVPCGCLGGIWGVLELYAKPPQSIPTMSPGGQSIYQTVLVRMGGLFILLLTVGQWADVLHVLVSLVGEFWCLLQAGALLESCQGQ</sequence>
<dbReference type="Pfam" id="PF15816">
    <property type="entry name" value="TMEM82"/>
    <property type="match status" value="2"/>
</dbReference>
<gene>
    <name evidence="2" type="ORF">N300_06039</name>
</gene>
<evidence type="ECO:0000313" key="2">
    <source>
        <dbReference type="EMBL" id="KFP08472.1"/>
    </source>
</evidence>
<accession>A0A091IJN1</accession>
<dbReference type="STRING" id="9244.A0A091IJN1"/>
<feature type="transmembrane region" description="Helical" evidence="1">
    <location>
        <begin position="21"/>
        <end position="44"/>
    </location>
</feature>
<keyword evidence="3" id="KW-1185">Reference proteome</keyword>
<evidence type="ECO:0000313" key="3">
    <source>
        <dbReference type="Proteomes" id="UP000054308"/>
    </source>
</evidence>
<proteinExistence type="predicted"/>
<reference evidence="2 3" key="1">
    <citation type="submission" date="2014-04" db="EMBL/GenBank/DDBJ databases">
        <title>Genome evolution of avian class.</title>
        <authorList>
            <person name="Zhang G."/>
            <person name="Li C."/>
        </authorList>
    </citation>
    <scope>NUCLEOTIDE SEQUENCE [LARGE SCALE GENOMIC DNA]</scope>
    <source>
        <strain evidence="2">BGI_N300</strain>
    </source>
</reference>
<feature type="non-terminal residue" evidence="2">
    <location>
        <position position="247"/>
    </location>
</feature>
<dbReference type="Proteomes" id="UP000054308">
    <property type="component" value="Unassembled WGS sequence"/>
</dbReference>
<organism evidence="2 3">
    <name type="scientific">Calypte anna</name>
    <name type="common">Anna's hummingbird</name>
    <name type="synonym">Archilochus anna</name>
    <dbReference type="NCBI Taxonomy" id="9244"/>
    <lineage>
        <taxon>Eukaryota</taxon>
        <taxon>Metazoa</taxon>
        <taxon>Chordata</taxon>
        <taxon>Craniata</taxon>
        <taxon>Vertebrata</taxon>
        <taxon>Euteleostomi</taxon>
        <taxon>Archelosauria</taxon>
        <taxon>Archosauria</taxon>
        <taxon>Dinosauria</taxon>
        <taxon>Saurischia</taxon>
        <taxon>Theropoda</taxon>
        <taxon>Coelurosauria</taxon>
        <taxon>Aves</taxon>
        <taxon>Neognathae</taxon>
        <taxon>Neoaves</taxon>
        <taxon>Strisores</taxon>
        <taxon>Apodiformes</taxon>
        <taxon>Trochilidae</taxon>
        <taxon>Calypte</taxon>
    </lineage>
</organism>
<dbReference type="InterPro" id="IPR031648">
    <property type="entry name" value="TMEM82"/>
</dbReference>
<protein>
    <submittedName>
        <fullName evidence="2">Transmembrane protein 82</fullName>
    </submittedName>
</protein>
<feature type="non-terminal residue" evidence="2">
    <location>
        <position position="1"/>
    </location>
</feature>